<dbReference type="RefSeq" id="WP_168685239.1">
    <property type="nucleotide sequence ID" value="NZ_JAAXPF010000007.1"/>
</dbReference>
<dbReference type="Pfam" id="PF01850">
    <property type="entry name" value="PIN"/>
    <property type="match status" value="1"/>
</dbReference>
<dbReference type="GO" id="GO:0004519">
    <property type="term" value="F:endonuclease activity"/>
    <property type="evidence" value="ECO:0007669"/>
    <property type="project" value="UniProtKB-KW"/>
</dbReference>
<evidence type="ECO:0000313" key="13">
    <source>
        <dbReference type="Proteomes" id="UP001549139"/>
    </source>
</evidence>
<dbReference type="GO" id="GO:0004540">
    <property type="term" value="F:RNA nuclease activity"/>
    <property type="evidence" value="ECO:0007669"/>
    <property type="project" value="InterPro"/>
</dbReference>
<evidence type="ECO:0000256" key="3">
    <source>
        <dbReference type="ARBA" id="ARBA00022722"/>
    </source>
</evidence>
<dbReference type="AlphaFoldDB" id="A0A7X6RFB5"/>
<dbReference type="EC" id="3.1.-.-" evidence="8"/>
<organism evidence="11 12">
    <name type="scientific">Corynebacterium mucifaciens</name>
    <dbReference type="NCBI Taxonomy" id="57171"/>
    <lineage>
        <taxon>Bacteria</taxon>
        <taxon>Bacillati</taxon>
        <taxon>Actinomycetota</taxon>
        <taxon>Actinomycetes</taxon>
        <taxon>Mycobacteriales</taxon>
        <taxon>Corynebacteriaceae</taxon>
        <taxon>Corynebacterium</taxon>
    </lineage>
</organism>
<evidence type="ECO:0000256" key="4">
    <source>
        <dbReference type="ARBA" id="ARBA00022723"/>
    </source>
</evidence>
<evidence type="ECO:0000256" key="6">
    <source>
        <dbReference type="ARBA" id="ARBA00022842"/>
    </source>
</evidence>
<keyword evidence="10" id="KW-0255">Endonuclease</keyword>
<keyword evidence="3 8" id="KW-0540">Nuclease</keyword>
<protein>
    <recommendedName>
        <fullName evidence="8">Ribonuclease VapC</fullName>
        <shortName evidence="8">RNase VapC</shortName>
        <ecNumber evidence="8">3.1.-.-</ecNumber>
    </recommendedName>
    <alternativeName>
        <fullName evidence="8">Toxin VapC</fullName>
    </alternativeName>
</protein>
<dbReference type="GO" id="GO:0090729">
    <property type="term" value="F:toxin activity"/>
    <property type="evidence" value="ECO:0007669"/>
    <property type="project" value="UniProtKB-KW"/>
</dbReference>
<evidence type="ECO:0000256" key="8">
    <source>
        <dbReference type="HAMAP-Rule" id="MF_00265"/>
    </source>
</evidence>
<dbReference type="HAMAP" id="MF_00265">
    <property type="entry name" value="VapC_Nob1"/>
    <property type="match status" value="1"/>
</dbReference>
<dbReference type="Proteomes" id="UP001549139">
    <property type="component" value="Unassembled WGS sequence"/>
</dbReference>
<evidence type="ECO:0000313" key="10">
    <source>
        <dbReference type="EMBL" id="MET3944427.1"/>
    </source>
</evidence>
<dbReference type="InterPro" id="IPR002716">
    <property type="entry name" value="PIN_dom"/>
</dbReference>
<keyword evidence="8" id="KW-0800">Toxin</keyword>
<evidence type="ECO:0000259" key="9">
    <source>
        <dbReference type="Pfam" id="PF01850"/>
    </source>
</evidence>
<comment type="cofactor">
    <cofactor evidence="1 8">
        <name>Mg(2+)</name>
        <dbReference type="ChEBI" id="CHEBI:18420"/>
    </cofactor>
</comment>
<dbReference type="CDD" id="cd09881">
    <property type="entry name" value="PIN_VapC4-5_FitB-like"/>
    <property type="match status" value="1"/>
</dbReference>
<dbReference type="InterPro" id="IPR029060">
    <property type="entry name" value="PIN-like_dom_sf"/>
</dbReference>
<evidence type="ECO:0000256" key="7">
    <source>
        <dbReference type="ARBA" id="ARBA00038093"/>
    </source>
</evidence>
<evidence type="ECO:0000313" key="11">
    <source>
        <dbReference type="EMBL" id="NKY69168.1"/>
    </source>
</evidence>
<keyword evidence="5 8" id="KW-0378">Hydrolase</keyword>
<comment type="caution">
    <text evidence="8">Lacks conserved residue(s) required for the propagation of feature annotation.</text>
</comment>
<sequence length="133" mass="14927">MYLLDTNVWIDIERGEQVHVIERFLSVAPGDVPISTVVLGELYVGAERSRNPGLARHTVDRLVHGFDRCGIDSDTARRYAEVTADLAQRGELIGVNHRWIAAQALAQDCVLVTANTGEFSRVRGLRLENWRFP</sequence>
<dbReference type="GO" id="GO:0016787">
    <property type="term" value="F:hydrolase activity"/>
    <property type="evidence" value="ECO:0007669"/>
    <property type="project" value="UniProtKB-KW"/>
</dbReference>
<dbReference type="EMBL" id="JBEPNZ010000001">
    <property type="protein sequence ID" value="MET3944427.1"/>
    <property type="molecule type" value="Genomic_DNA"/>
</dbReference>
<dbReference type="InterPro" id="IPR022907">
    <property type="entry name" value="VapC_family"/>
</dbReference>
<keyword evidence="6 8" id="KW-0460">Magnesium</keyword>
<evidence type="ECO:0000256" key="5">
    <source>
        <dbReference type="ARBA" id="ARBA00022801"/>
    </source>
</evidence>
<comment type="function">
    <text evidence="8">Toxic component of a toxin-antitoxin (TA) system. An RNase.</text>
</comment>
<dbReference type="GO" id="GO:0000287">
    <property type="term" value="F:magnesium ion binding"/>
    <property type="evidence" value="ECO:0007669"/>
    <property type="project" value="UniProtKB-UniRule"/>
</dbReference>
<dbReference type="PANTHER" id="PTHR33653">
    <property type="entry name" value="RIBONUCLEASE VAPC2"/>
    <property type="match status" value="1"/>
</dbReference>
<keyword evidence="2 8" id="KW-1277">Toxin-antitoxin system</keyword>
<comment type="caution">
    <text evidence="11">The sequence shown here is derived from an EMBL/GenBank/DDBJ whole genome shotgun (WGS) entry which is preliminary data.</text>
</comment>
<gene>
    <name evidence="8" type="primary">vapC</name>
    <name evidence="11" type="ORF">HF989_07245</name>
    <name evidence="10" type="ORF">JOF50_001226</name>
</gene>
<evidence type="ECO:0000256" key="2">
    <source>
        <dbReference type="ARBA" id="ARBA00022649"/>
    </source>
</evidence>
<dbReference type="Gene3D" id="3.40.50.1010">
    <property type="entry name" value="5'-nuclease"/>
    <property type="match status" value="1"/>
</dbReference>
<comment type="similarity">
    <text evidence="7 8">Belongs to the PINc/VapC protein family.</text>
</comment>
<feature type="binding site" evidence="8">
    <location>
        <position position="5"/>
    </location>
    <ligand>
        <name>Mg(2+)</name>
        <dbReference type="ChEBI" id="CHEBI:18420"/>
    </ligand>
</feature>
<evidence type="ECO:0000256" key="1">
    <source>
        <dbReference type="ARBA" id="ARBA00001946"/>
    </source>
</evidence>
<dbReference type="PANTHER" id="PTHR33653:SF1">
    <property type="entry name" value="RIBONUCLEASE VAPC2"/>
    <property type="match status" value="1"/>
</dbReference>
<reference evidence="11 12" key="1">
    <citation type="submission" date="2020-04" db="EMBL/GenBank/DDBJ databases">
        <title>MicrobeNet Type strains.</title>
        <authorList>
            <person name="Nicholson A.C."/>
        </authorList>
    </citation>
    <scope>NUCLEOTIDE SEQUENCE [LARGE SCALE GENOMIC DNA]</scope>
    <source>
        <strain evidence="11 12">ATCC 700355</strain>
    </source>
</reference>
<keyword evidence="4 8" id="KW-0479">Metal-binding</keyword>
<keyword evidence="13" id="KW-1185">Reference proteome</keyword>
<dbReference type="InterPro" id="IPR050556">
    <property type="entry name" value="Type_II_TA_system_RNase"/>
</dbReference>
<name>A0A7X6RFB5_9CORY</name>
<reference evidence="10 13" key="2">
    <citation type="submission" date="2024-06" db="EMBL/GenBank/DDBJ databases">
        <title>Sequencing the genomes of 1000 actinobacteria strains.</title>
        <authorList>
            <person name="Klenk H.-P."/>
        </authorList>
    </citation>
    <scope>NUCLEOTIDE SEQUENCE [LARGE SCALE GENOMIC DNA]</scope>
    <source>
        <strain evidence="10 13">DSM 44265</strain>
    </source>
</reference>
<dbReference type="EMBL" id="JAAXPF010000007">
    <property type="protein sequence ID" value="NKY69168.1"/>
    <property type="molecule type" value="Genomic_DNA"/>
</dbReference>
<dbReference type="Proteomes" id="UP000554284">
    <property type="component" value="Unassembled WGS sequence"/>
</dbReference>
<evidence type="ECO:0000313" key="12">
    <source>
        <dbReference type="Proteomes" id="UP000554284"/>
    </source>
</evidence>
<proteinExistence type="inferred from homology"/>
<accession>A0A7X6RFB5</accession>
<dbReference type="SUPFAM" id="SSF88723">
    <property type="entry name" value="PIN domain-like"/>
    <property type="match status" value="1"/>
</dbReference>
<feature type="domain" description="PIN" evidence="9">
    <location>
        <begin position="2"/>
        <end position="124"/>
    </location>
</feature>